<dbReference type="NCBIfam" id="TIGR03083">
    <property type="entry name" value="maleylpyruvate isomerase family mycothiol-dependent enzyme"/>
    <property type="match status" value="1"/>
</dbReference>
<evidence type="ECO:0000313" key="4">
    <source>
        <dbReference type="Proteomes" id="UP000004691"/>
    </source>
</evidence>
<evidence type="ECO:0000259" key="1">
    <source>
        <dbReference type="Pfam" id="PF08608"/>
    </source>
</evidence>
<sequence>MADTDTAGTVGAVVAVLRDLEAESEEVDALVADLDPARWALPTPARGWTIAHQIAHLAWTDDKALVAATEPGRFEDEIASALAAGESYVDEGAAEGAALPPGRLLGTWRRRRGQLTDALRALPEGARLPWFGPPMSAASMASARLMETWAHGQDIADALGVRRVPTARLWHVARLGVRTRDFAFAVRGLTPPAGEFRVELTGPDGATWAFGPADAAQRITGSAHHFCLLVTQRTHRADTDLRADGEHATTWLEIAQAFAGPPGPGRPRAEGGPS</sequence>
<dbReference type="InterPro" id="IPR017517">
    <property type="entry name" value="Maleyloyr_isom"/>
</dbReference>
<dbReference type="NCBIfam" id="TIGR03084">
    <property type="entry name" value="TIGR03084 family metal-binding protein"/>
    <property type="match status" value="1"/>
</dbReference>
<dbReference type="InterPro" id="IPR013917">
    <property type="entry name" value="tRNA_wybutosine-synth"/>
</dbReference>
<evidence type="ECO:0000313" key="3">
    <source>
        <dbReference type="EMBL" id="EID52472.1"/>
    </source>
</evidence>
<dbReference type="HOGENOM" id="CLU_067335_0_0_11"/>
<dbReference type="eggNOG" id="ENOG502Z7S3">
    <property type="taxonomic scope" value="Bacteria"/>
</dbReference>
<evidence type="ECO:0000259" key="2">
    <source>
        <dbReference type="Pfam" id="PF11716"/>
    </source>
</evidence>
<proteinExistence type="predicted"/>
<dbReference type="InterPro" id="IPR024344">
    <property type="entry name" value="MDMPI_metal-binding"/>
</dbReference>
<accession>I0UX69</accession>
<keyword evidence="4" id="KW-1185">Reference proteome</keyword>
<dbReference type="EMBL" id="JH636049">
    <property type="protein sequence ID" value="EID52472.1"/>
    <property type="molecule type" value="Genomic_DNA"/>
</dbReference>
<dbReference type="OrthoDB" id="113180at2"/>
<reference evidence="3 4" key="1">
    <citation type="submission" date="2012-01" db="EMBL/GenBank/DDBJ databases">
        <title>Improved High-Quality Draft sequence of Saccharomonospora xinjiangensis XJ-54.</title>
        <authorList>
            <consortium name="US DOE Joint Genome Institute"/>
            <person name="Lucas S."/>
            <person name="Han J."/>
            <person name="Lapidus A."/>
            <person name="Cheng J.-F."/>
            <person name="Goodwin L."/>
            <person name="Pitluck S."/>
            <person name="Peters L."/>
            <person name="Mikhailova N."/>
            <person name="Teshima H."/>
            <person name="Detter J.C."/>
            <person name="Han C."/>
            <person name="Tapia R."/>
            <person name="Land M."/>
            <person name="Hauser L."/>
            <person name="Kyrpides N."/>
            <person name="Ivanova N."/>
            <person name="Pagani I."/>
            <person name="Brambilla E.-M."/>
            <person name="Klenk H.-P."/>
            <person name="Woyke T."/>
        </authorList>
    </citation>
    <scope>NUCLEOTIDE SEQUENCE [LARGE SCALE GENOMIC DNA]</scope>
    <source>
        <strain evidence="3 4">XJ-54</strain>
    </source>
</reference>
<protein>
    <submittedName>
        <fullName evidence="3">TIGR03084 family protein</fullName>
    </submittedName>
</protein>
<feature type="domain" description="tRNA wybutosine-synthesis" evidence="1">
    <location>
        <begin position="192"/>
        <end position="238"/>
    </location>
</feature>
<dbReference type="SUPFAM" id="SSF109854">
    <property type="entry name" value="DinB/YfiT-like putative metalloenzymes"/>
    <property type="match status" value="1"/>
</dbReference>
<dbReference type="RefSeq" id="WP_006236571.1">
    <property type="nucleotide sequence ID" value="NZ_JH636049.1"/>
</dbReference>
<name>I0UX69_9PSEU</name>
<dbReference type="Pfam" id="PF08608">
    <property type="entry name" value="Wyosine_form"/>
    <property type="match status" value="1"/>
</dbReference>
<organism evidence="3 4">
    <name type="scientific">Saccharomonospora xinjiangensis XJ-54</name>
    <dbReference type="NCBI Taxonomy" id="882086"/>
    <lineage>
        <taxon>Bacteria</taxon>
        <taxon>Bacillati</taxon>
        <taxon>Actinomycetota</taxon>
        <taxon>Actinomycetes</taxon>
        <taxon>Pseudonocardiales</taxon>
        <taxon>Pseudonocardiaceae</taxon>
        <taxon>Saccharomonospora</taxon>
    </lineage>
</organism>
<feature type="domain" description="Mycothiol-dependent maleylpyruvate isomerase metal-binding" evidence="2">
    <location>
        <begin position="20"/>
        <end position="156"/>
    </location>
</feature>
<dbReference type="Proteomes" id="UP000004691">
    <property type="component" value="Unassembled WGS sequence"/>
</dbReference>
<dbReference type="Pfam" id="PF11716">
    <property type="entry name" value="MDMPI_N"/>
    <property type="match status" value="1"/>
</dbReference>
<dbReference type="InterPro" id="IPR017518">
    <property type="entry name" value="CHP03084"/>
</dbReference>
<gene>
    <name evidence="3" type="ORF">SacxiDRAFT_0190</name>
</gene>
<dbReference type="AlphaFoldDB" id="I0UX69"/>
<dbReference type="GO" id="GO:0046872">
    <property type="term" value="F:metal ion binding"/>
    <property type="evidence" value="ECO:0007669"/>
    <property type="project" value="InterPro"/>
</dbReference>
<dbReference type="STRING" id="882086.SacxiDRAFT_0190"/>
<dbReference type="Gene3D" id="1.20.120.450">
    <property type="entry name" value="dinb family like domain"/>
    <property type="match status" value="1"/>
</dbReference>
<dbReference type="InterPro" id="IPR034660">
    <property type="entry name" value="DinB/YfiT-like"/>
</dbReference>